<feature type="domain" description="MacB-like periplasmic core" evidence="9">
    <location>
        <begin position="499"/>
        <end position="654"/>
    </location>
</feature>
<dbReference type="AlphaFoldDB" id="A0A9D1RP91"/>
<dbReference type="GO" id="GO:0005886">
    <property type="term" value="C:plasma membrane"/>
    <property type="evidence" value="ECO:0007669"/>
    <property type="project" value="UniProtKB-SubCell"/>
</dbReference>
<feature type="transmembrane region" description="Helical" evidence="7">
    <location>
        <begin position="364"/>
        <end position="388"/>
    </location>
</feature>
<name>A0A9D1RP91_9CORY</name>
<sequence>MRRISLRDLAAHKVRLILTVLAVVLGTAFIAGSLMFTASLQKTFDALTESTTKGVDAVVTADSPHSPLPLELGPELAGNPDVSSLNNAAETQVVVARETGDSDGGTETLQTGGAPAFVMSWYPEEDVVGPEWSIVDGDAPTGPDQVAVNTSAAESQDLSIGDELIVVDPNGRHTVTISGTYDIDVDGGGFVGLAMEEPSFIDTFTDGETTTLFSLEASDGVTEEQLTASLEAQLRELEASGVVDAGTYEVKTGAEYGEEQGEMINEQLSFVNYFLIAFGLIALVVGTFIIANTFSMIVAQRTREFALLRSLGVSSRQITGSVVLEAVVVGIIGSALGAAAGFGLANGIFAVINATGAGLPDSGVQVTAASLAVPLVLGLIVTVMSAWAPARRAGAIRPVEAMRSGDLASTSLRGRTVAGVVLTVVGIAAALASVFLDADTGPRASLVGVGALAVIIGTFLFSPALSRPVVRGIGSVIGLPFGPVGRLASTNSGRNPRRTATTAFALTLGVALVACIGMLGASMKASLSEMIGESVTADYTLTGPTGGAFPVPMAAMDDVREADGVGEAAGFGYVPVTVGEVPDGPEAEYAGSGVIDGNPEVTGGLEVVDGDLSLDRPGVIADATVAEEKGWTVGETLPLNVSLPDAPAREVGGVELLGTYEPHEILGETLVSWSALEPIATSIGAGNSMSIFSIFVNGDGSVSDQTLRTNLEDATSDYIVVQVLTSEEFAGEQAVLIDQMLNVLYALLALAVIVAVLGIINTLALNVIERRQEIGMLRAVGTLRGQVRGMIVLEAVQIALYGAVVGVLMGLGLGWAFLKVLSGEGIGVTSVPTGLVVTMVVGSAVVGVIAAAGPAVKAARTRPLEAIAE</sequence>
<feature type="transmembrane region" description="Helical" evidence="7">
    <location>
        <begin position="320"/>
        <end position="352"/>
    </location>
</feature>
<accession>A0A9D1RP91</accession>
<evidence type="ECO:0000256" key="1">
    <source>
        <dbReference type="ARBA" id="ARBA00004651"/>
    </source>
</evidence>
<dbReference type="PANTHER" id="PTHR30572">
    <property type="entry name" value="MEMBRANE COMPONENT OF TRANSPORTER-RELATED"/>
    <property type="match status" value="1"/>
</dbReference>
<comment type="caution">
    <text evidence="10">The sequence shown here is derived from an EMBL/GenBank/DDBJ whole genome shotgun (WGS) entry which is preliminary data.</text>
</comment>
<evidence type="ECO:0000256" key="3">
    <source>
        <dbReference type="ARBA" id="ARBA00022692"/>
    </source>
</evidence>
<evidence type="ECO:0000256" key="6">
    <source>
        <dbReference type="ARBA" id="ARBA00038076"/>
    </source>
</evidence>
<feature type="transmembrane region" description="Helical" evidence="7">
    <location>
        <begin position="798"/>
        <end position="818"/>
    </location>
</feature>
<feature type="domain" description="ABC3 transporter permease C-terminal" evidence="8">
    <location>
        <begin position="277"/>
        <end position="394"/>
    </location>
</feature>
<evidence type="ECO:0000256" key="2">
    <source>
        <dbReference type="ARBA" id="ARBA00022475"/>
    </source>
</evidence>
<proteinExistence type="inferred from homology"/>
<comment type="similarity">
    <text evidence="6">Belongs to the ABC-4 integral membrane protein family.</text>
</comment>
<keyword evidence="5 7" id="KW-0472">Membrane</keyword>
<dbReference type="Pfam" id="PF12704">
    <property type="entry name" value="MacB_PCD"/>
    <property type="match status" value="2"/>
</dbReference>
<feature type="transmembrane region" description="Helical" evidence="7">
    <location>
        <begin position="503"/>
        <end position="523"/>
    </location>
</feature>
<feature type="domain" description="MacB-like periplasmic core" evidence="9">
    <location>
        <begin position="17"/>
        <end position="232"/>
    </location>
</feature>
<dbReference type="GO" id="GO:0022857">
    <property type="term" value="F:transmembrane transporter activity"/>
    <property type="evidence" value="ECO:0007669"/>
    <property type="project" value="TreeGrafter"/>
</dbReference>
<dbReference type="InterPro" id="IPR050250">
    <property type="entry name" value="Macrolide_Exporter_MacB"/>
</dbReference>
<dbReference type="PANTHER" id="PTHR30572:SF4">
    <property type="entry name" value="ABC TRANSPORTER PERMEASE YTRF"/>
    <property type="match status" value="1"/>
</dbReference>
<dbReference type="Proteomes" id="UP000824190">
    <property type="component" value="Unassembled WGS sequence"/>
</dbReference>
<evidence type="ECO:0000259" key="9">
    <source>
        <dbReference type="Pfam" id="PF12704"/>
    </source>
</evidence>
<feature type="transmembrane region" description="Helical" evidence="7">
    <location>
        <begin position="743"/>
        <end position="768"/>
    </location>
</feature>
<feature type="domain" description="ABC3 transporter permease C-terminal" evidence="8">
    <location>
        <begin position="746"/>
        <end position="861"/>
    </location>
</feature>
<evidence type="ECO:0000256" key="5">
    <source>
        <dbReference type="ARBA" id="ARBA00023136"/>
    </source>
</evidence>
<feature type="transmembrane region" description="Helical" evidence="7">
    <location>
        <begin position="417"/>
        <end position="436"/>
    </location>
</feature>
<evidence type="ECO:0000313" key="10">
    <source>
        <dbReference type="EMBL" id="HIW90713.1"/>
    </source>
</evidence>
<comment type="subcellular location">
    <subcellularLocation>
        <location evidence="1">Cell membrane</location>
        <topology evidence="1">Multi-pass membrane protein</topology>
    </subcellularLocation>
</comment>
<organism evidence="10 11">
    <name type="scientific">Candidatus Corynebacterium avicola</name>
    <dbReference type="NCBI Taxonomy" id="2838527"/>
    <lineage>
        <taxon>Bacteria</taxon>
        <taxon>Bacillati</taxon>
        <taxon>Actinomycetota</taxon>
        <taxon>Actinomycetes</taxon>
        <taxon>Mycobacteriales</taxon>
        <taxon>Corynebacteriaceae</taxon>
        <taxon>Corynebacterium</taxon>
    </lineage>
</organism>
<evidence type="ECO:0000313" key="11">
    <source>
        <dbReference type="Proteomes" id="UP000824190"/>
    </source>
</evidence>
<evidence type="ECO:0000259" key="8">
    <source>
        <dbReference type="Pfam" id="PF02687"/>
    </source>
</evidence>
<feature type="transmembrane region" description="Helical" evidence="7">
    <location>
        <begin position="830"/>
        <end position="852"/>
    </location>
</feature>
<feature type="transmembrane region" description="Helical" evidence="7">
    <location>
        <begin position="273"/>
        <end position="299"/>
    </location>
</feature>
<evidence type="ECO:0000256" key="4">
    <source>
        <dbReference type="ARBA" id="ARBA00022989"/>
    </source>
</evidence>
<feature type="transmembrane region" description="Helical" evidence="7">
    <location>
        <begin position="16"/>
        <end position="36"/>
    </location>
</feature>
<dbReference type="Pfam" id="PF02687">
    <property type="entry name" value="FtsX"/>
    <property type="match status" value="2"/>
</dbReference>
<keyword evidence="4 7" id="KW-1133">Transmembrane helix</keyword>
<keyword evidence="2" id="KW-1003">Cell membrane</keyword>
<dbReference type="InterPro" id="IPR003838">
    <property type="entry name" value="ABC3_permease_C"/>
</dbReference>
<evidence type="ECO:0000256" key="7">
    <source>
        <dbReference type="SAM" id="Phobius"/>
    </source>
</evidence>
<keyword evidence="3 7" id="KW-0812">Transmembrane</keyword>
<feature type="transmembrane region" description="Helical" evidence="7">
    <location>
        <begin position="442"/>
        <end position="461"/>
    </location>
</feature>
<reference evidence="10" key="2">
    <citation type="submission" date="2021-04" db="EMBL/GenBank/DDBJ databases">
        <authorList>
            <person name="Gilroy R."/>
        </authorList>
    </citation>
    <scope>NUCLEOTIDE SEQUENCE</scope>
    <source>
        <strain evidence="10">CHK32-1732</strain>
    </source>
</reference>
<dbReference type="InterPro" id="IPR025857">
    <property type="entry name" value="MacB_PCD"/>
</dbReference>
<gene>
    <name evidence="10" type="ORF">H9870_03500</name>
</gene>
<dbReference type="EMBL" id="DXGC01000034">
    <property type="protein sequence ID" value="HIW90713.1"/>
    <property type="molecule type" value="Genomic_DNA"/>
</dbReference>
<protein>
    <submittedName>
        <fullName evidence="10">FtsX-like permease family protein</fullName>
    </submittedName>
</protein>
<reference evidence="10" key="1">
    <citation type="journal article" date="2021" name="PeerJ">
        <title>Extensive microbial diversity within the chicken gut microbiome revealed by metagenomics and culture.</title>
        <authorList>
            <person name="Gilroy R."/>
            <person name="Ravi A."/>
            <person name="Getino M."/>
            <person name="Pursley I."/>
            <person name="Horton D.L."/>
            <person name="Alikhan N.F."/>
            <person name="Baker D."/>
            <person name="Gharbi K."/>
            <person name="Hall N."/>
            <person name="Watson M."/>
            <person name="Adriaenssens E.M."/>
            <person name="Foster-Nyarko E."/>
            <person name="Jarju S."/>
            <person name="Secka A."/>
            <person name="Antonio M."/>
            <person name="Oren A."/>
            <person name="Chaudhuri R.R."/>
            <person name="La Ragione R."/>
            <person name="Hildebrand F."/>
            <person name="Pallen M.J."/>
        </authorList>
    </citation>
    <scope>NUCLEOTIDE SEQUENCE</scope>
    <source>
        <strain evidence="10">CHK32-1732</strain>
    </source>
</reference>